<evidence type="ECO:0000256" key="2">
    <source>
        <dbReference type="ARBA" id="ARBA00023004"/>
    </source>
</evidence>
<accession>A0A3P3ZME7</accession>
<dbReference type="PANTHER" id="PTHR47435:SF4">
    <property type="entry name" value="KELCH REPEAT PROTEIN (AFU_ORTHOLOGUE AFUA_5G12780)"/>
    <property type="match status" value="1"/>
</dbReference>
<keyword evidence="2" id="KW-0408">Iron</keyword>
<proteinExistence type="predicted"/>
<dbReference type="EMBL" id="UOYP01000061">
    <property type="protein sequence ID" value="VAY86925.1"/>
    <property type="molecule type" value="Genomic_DNA"/>
</dbReference>
<name>A0A3P3ZME7_9ZZZZ</name>
<gene>
    <name evidence="4" type="ORF">CARN8_1530005</name>
</gene>
<feature type="compositionally biased region" description="Low complexity" evidence="3">
    <location>
        <begin position="295"/>
        <end position="306"/>
    </location>
</feature>
<reference evidence="4" key="1">
    <citation type="submission" date="2018-10" db="EMBL/GenBank/DDBJ databases">
        <authorList>
            <person name="Plewniak F."/>
        </authorList>
    </citation>
    <scope>NUCLEOTIDE SEQUENCE</scope>
</reference>
<dbReference type="AlphaFoldDB" id="A0A3P3ZME7"/>
<evidence type="ECO:0000256" key="1">
    <source>
        <dbReference type="ARBA" id="ARBA00022737"/>
    </source>
</evidence>
<feature type="region of interest" description="Disordered" evidence="3">
    <location>
        <begin position="285"/>
        <end position="311"/>
    </location>
</feature>
<protein>
    <submittedName>
        <fullName evidence="4">Uncharacterized protein</fullName>
    </submittedName>
</protein>
<organism evidence="4">
    <name type="scientific">mine drainage metagenome</name>
    <dbReference type="NCBI Taxonomy" id="410659"/>
    <lineage>
        <taxon>unclassified sequences</taxon>
        <taxon>metagenomes</taxon>
        <taxon>ecological metagenomes</taxon>
    </lineage>
</organism>
<feature type="compositionally biased region" description="Polar residues" evidence="3">
    <location>
        <begin position="285"/>
        <end position="294"/>
    </location>
</feature>
<sequence length="490" mass="52296">MIQKSWWKTLQSFPSFFRPSPKHSGKRGNSTPLSNPLVLLLLLPMVLSSCGGGGGGGGSGGGVTSSLPPISINTLLPWTWIGGSSTYNQQPTGYPEARMSSVTWTDPSGNFWMFGGETAGINDINDLWKYTPSTQQWTLESTSPPLNQNQTGIYGTQNVPSTSNLPGARNDSLSWTDAAGNLWLFGGYGYASTTTEGDLNDLWEYIPTGKTWTWVGGSSHINQPGSYGTQTGTTGTPGARFASVTWTDTSGNLWLFGGFGYDSTGAFGELNDLWKFTPGTRQWTWSSGSKLSNQPSTLSGTSTSPGARNDSVAWTDSTGNLWLFGGYGYGSTPTLGELNDLWKFNPGTGQWTPIHPGNPLNQSGIYGTVGTTNPTNLPGSRDSSVAWTDTSGNLWLFGGSGYDSTDTFGVLNDLWKFNLGTQQWTWVNGSQLANQPGSYGTAPGTQGIPGGRSSANAWFLSRTGTSGSLWLFGGLEGSGNYLNDLWQYTP</sequence>
<dbReference type="PANTHER" id="PTHR47435">
    <property type="entry name" value="KELCH REPEAT PROTEIN (AFU_ORTHOLOGUE AFUA_5G12780)"/>
    <property type="match status" value="1"/>
</dbReference>
<dbReference type="InterPro" id="IPR015915">
    <property type="entry name" value="Kelch-typ_b-propeller"/>
</dbReference>
<keyword evidence="1" id="KW-0677">Repeat</keyword>
<evidence type="ECO:0000313" key="4">
    <source>
        <dbReference type="EMBL" id="VAY86925.1"/>
    </source>
</evidence>
<evidence type="ECO:0000256" key="3">
    <source>
        <dbReference type="SAM" id="MobiDB-lite"/>
    </source>
</evidence>
<dbReference type="Gene3D" id="2.120.10.80">
    <property type="entry name" value="Kelch-type beta propeller"/>
    <property type="match status" value="3"/>
</dbReference>
<dbReference type="SUPFAM" id="SSF117281">
    <property type="entry name" value="Kelch motif"/>
    <property type="match status" value="1"/>
</dbReference>